<dbReference type="InterPro" id="IPR050558">
    <property type="entry name" value="PTS_Sugar-Specific_Components"/>
</dbReference>
<reference evidence="10" key="1">
    <citation type="journal article" date="2023" name="G3 (Bethesda)">
        <title>Whole genome assemblies of Zophobas morio and Tenebrio molitor.</title>
        <authorList>
            <person name="Kaur S."/>
            <person name="Stinson S.A."/>
            <person name="diCenzo G.C."/>
        </authorList>
    </citation>
    <scope>NUCLEOTIDE SEQUENCE</scope>
    <source>
        <strain evidence="10">QUZm001</strain>
    </source>
</reference>
<dbReference type="InterPro" id="IPR003352">
    <property type="entry name" value="PTS_EIIC"/>
</dbReference>
<evidence type="ECO:0000256" key="1">
    <source>
        <dbReference type="ARBA" id="ARBA00004651"/>
    </source>
</evidence>
<evidence type="ECO:0000256" key="3">
    <source>
        <dbReference type="ARBA" id="ARBA00022475"/>
    </source>
</evidence>
<keyword evidence="2" id="KW-0813">Transport</keyword>
<evidence type="ECO:0000256" key="2">
    <source>
        <dbReference type="ARBA" id="ARBA00022448"/>
    </source>
</evidence>
<feature type="domain" description="Phosphotransferase system EIIC" evidence="9">
    <location>
        <begin position="8"/>
        <end position="62"/>
    </location>
</feature>
<dbReference type="PANTHER" id="PTHR30175:SF3">
    <property type="entry name" value="PTS SYSTEM N-ACETYLMURAMIC ACID-SPECIFIC EIIBC COMPONENT"/>
    <property type="match status" value="1"/>
</dbReference>
<dbReference type="GO" id="GO:0008982">
    <property type="term" value="F:protein-N(PI)-phosphohistidine-sugar phosphotransferase activity"/>
    <property type="evidence" value="ECO:0007669"/>
    <property type="project" value="InterPro"/>
</dbReference>
<dbReference type="Pfam" id="PF02378">
    <property type="entry name" value="PTS_EIIC"/>
    <property type="match status" value="1"/>
</dbReference>
<evidence type="ECO:0000313" key="10">
    <source>
        <dbReference type="EMBL" id="KAJ3615936.1"/>
    </source>
</evidence>
<organism evidence="10 11">
    <name type="scientific">Zophobas morio</name>
    <dbReference type="NCBI Taxonomy" id="2755281"/>
    <lineage>
        <taxon>Eukaryota</taxon>
        <taxon>Metazoa</taxon>
        <taxon>Ecdysozoa</taxon>
        <taxon>Arthropoda</taxon>
        <taxon>Hexapoda</taxon>
        <taxon>Insecta</taxon>
        <taxon>Pterygota</taxon>
        <taxon>Neoptera</taxon>
        <taxon>Endopterygota</taxon>
        <taxon>Coleoptera</taxon>
        <taxon>Polyphaga</taxon>
        <taxon>Cucujiformia</taxon>
        <taxon>Tenebrionidae</taxon>
        <taxon>Zophobas</taxon>
    </lineage>
</organism>
<comment type="subcellular location">
    <subcellularLocation>
        <location evidence="1">Cell membrane</location>
        <topology evidence="1">Multi-pass membrane protein</topology>
    </subcellularLocation>
</comment>
<feature type="transmembrane region" description="Helical" evidence="8">
    <location>
        <begin position="62"/>
        <end position="87"/>
    </location>
</feature>
<protein>
    <recommendedName>
        <fullName evidence="9">Phosphotransferase system EIIC domain-containing protein</fullName>
    </recommendedName>
</protein>
<evidence type="ECO:0000259" key="9">
    <source>
        <dbReference type="Pfam" id="PF02378"/>
    </source>
</evidence>
<dbReference type="GO" id="GO:0090588">
    <property type="term" value="F:protein-phosphocysteine-N-acetylmuramate phosphotransferase system transporter activity"/>
    <property type="evidence" value="ECO:0007669"/>
    <property type="project" value="TreeGrafter"/>
</dbReference>
<keyword evidence="7 8" id="KW-0472">Membrane</keyword>
<feature type="transmembrane region" description="Helical" evidence="8">
    <location>
        <begin position="6"/>
        <end position="24"/>
    </location>
</feature>
<name>A0AA38LZG3_9CUCU</name>
<dbReference type="GO" id="GO:0005886">
    <property type="term" value="C:plasma membrane"/>
    <property type="evidence" value="ECO:0007669"/>
    <property type="project" value="UniProtKB-SubCell"/>
</dbReference>
<gene>
    <name evidence="10" type="ORF">Zmor_012190</name>
</gene>
<keyword evidence="3" id="KW-1003">Cell membrane</keyword>
<sequence length="131" mass="13168">MDTLSPVLAMAGTAQVGTALALFLKAKKGSKIRQQISGTIVPAIFGIGEPLIYGVTLVRPRAFASSCVGAATGAIFFGLLPLFGVNIGKTALGPSGLLAAPLMTSNHGIGLGVGLYLLGSVITYCTGFVAT</sequence>
<evidence type="ECO:0000256" key="8">
    <source>
        <dbReference type="SAM" id="Phobius"/>
    </source>
</evidence>
<keyword evidence="5 8" id="KW-0812">Transmembrane</keyword>
<evidence type="ECO:0000256" key="7">
    <source>
        <dbReference type="ARBA" id="ARBA00023136"/>
    </source>
</evidence>
<dbReference type="PANTHER" id="PTHR30175">
    <property type="entry name" value="PHOSPHOTRANSFERASE SYSTEM TRANSPORT PROTEIN"/>
    <property type="match status" value="1"/>
</dbReference>
<dbReference type="GO" id="GO:0009401">
    <property type="term" value="P:phosphoenolpyruvate-dependent sugar phosphotransferase system"/>
    <property type="evidence" value="ECO:0007669"/>
    <property type="project" value="InterPro"/>
</dbReference>
<keyword evidence="6 8" id="KW-1133">Transmembrane helix</keyword>
<evidence type="ECO:0000313" key="11">
    <source>
        <dbReference type="Proteomes" id="UP001168821"/>
    </source>
</evidence>
<evidence type="ECO:0000256" key="4">
    <source>
        <dbReference type="ARBA" id="ARBA00022597"/>
    </source>
</evidence>
<keyword evidence="11" id="KW-1185">Reference proteome</keyword>
<dbReference type="EMBL" id="JALNTZ010003813">
    <property type="protein sequence ID" value="KAJ3615936.1"/>
    <property type="molecule type" value="Genomic_DNA"/>
</dbReference>
<comment type="caution">
    <text evidence="10">The sequence shown here is derived from an EMBL/GenBank/DDBJ whole genome shotgun (WGS) entry which is preliminary data.</text>
</comment>
<feature type="transmembrane region" description="Helical" evidence="8">
    <location>
        <begin position="36"/>
        <end position="56"/>
    </location>
</feature>
<evidence type="ECO:0000256" key="6">
    <source>
        <dbReference type="ARBA" id="ARBA00022989"/>
    </source>
</evidence>
<keyword evidence="4" id="KW-0762">Sugar transport</keyword>
<accession>A0AA38LZG3</accession>
<dbReference type="Proteomes" id="UP001168821">
    <property type="component" value="Unassembled WGS sequence"/>
</dbReference>
<feature type="transmembrane region" description="Helical" evidence="8">
    <location>
        <begin position="108"/>
        <end position="130"/>
    </location>
</feature>
<dbReference type="AlphaFoldDB" id="A0AA38LZG3"/>
<proteinExistence type="predicted"/>
<evidence type="ECO:0000256" key="5">
    <source>
        <dbReference type="ARBA" id="ARBA00022692"/>
    </source>
</evidence>